<dbReference type="GO" id="GO:0005524">
    <property type="term" value="F:ATP binding"/>
    <property type="evidence" value="ECO:0007669"/>
    <property type="project" value="TreeGrafter"/>
</dbReference>
<dbReference type="EMBL" id="LQQC01000007">
    <property type="protein sequence ID" value="KXZ59039.1"/>
    <property type="molecule type" value="Genomic_DNA"/>
</dbReference>
<organism evidence="2 3">
    <name type="scientific">Brevibacterium ravenspurgense</name>
    <dbReference type="NCBI Taxonomy" id="479117"/>
    <lineage>
        <taxon>Bacteria</taxon>
        <taxon>Bacillati</taxon>
        <taxon>Actinomycetota</taxon>
        <taxon>Actinomycetes</taxon>
        <taxon>Micrococcales</taxon>
        <taxon>Brevibacteriaceae</taxon>
        <taxon>Brevibacterium</taxon>
    </lineage>
</organism>
<proteinExistence type="predicted"/>
<evidence type="ECO:0000259" key="1">
    <source>
        <dbReference type="Pfam" id="PF26563"/>
    </source>
</evidence>
<comment type="caution">
    <text evidence="2">The sequence shown here is derived from an EMBL/GenBank/DDBJ whole genome shotgun (WGS) entry which is preliminary data.</text>
</comment>
<name>A0A150HAB8_9MICO</name>
<evidence type="ECO:0000313" key="2">
    <source>
        <dbReference type="EMBL" id="KXZ59039.1"/>
    </source>
</evidence>
<dbReference type="PANTHER" id="PTHR43384:SF11">
    <property type="entry name" value="SEPTUM SITE DETERMINING PROTEIN"/>
    <property type="match status" value="1"/>
</dbReference>
<dbReference type="Gene3D" id="3.40.50.300">
    <property type="entry name" value="P-loop containing nucleotide triphosphate hydrolases"/>
    <property type="match status" value="1"/>
</dbReference>
<dbReference type="GO" id="GO:0009898">
    <property type="term" value="C:cytoplasmic side of plasma membrane"/>
    <property type="evidence" value="ECO:0007669"/>
    <property type="project" value="TreeGrafter"/>
</dbReference>
<dbReference type="InterPro" id="IPR050625">
    <property type="entry name" value="ParA/MinD_ATPase"/>
</dbReference>
<dbReference type="InterPro" id="IPR022521">
    <property type="entry name" value="Rv3660c"/>
</dbReference>
<dbReference type="InterPro" id="IPR027417">
    <property type="entry name" value="P-loop_NTPase"/>
</dbReference>
<accession>A0A150HAB8</accession>
<gene>
    <name evidence="2" type="ORF">Bravens_00592</name>
</gene>
<dbReference type="AlphaFoldDB" id="A0A150HAB8"/>
<dbReference type="Proteomes" id="UP000243589">
    <property type="component" value="Unassembled WGS sequence"/>
</dbReference>
<dbReference type="InterPro" id="IPR059050">
    <property type="entry name" value="Rv3660c_N"/>
</dbReference>
<dbReference type="PANTHER" id="PTHR43384">
    <property type="entry name" value="SEPTUM SITE-DETERMINING PROTEIN MIND HOMOLOG, CHLOROPLASTIC-RELATED"/>
    <property type="match status" value="1"/>
</dbReference>
<dbReference type="SUPFAM" id="SSF52540">
    <property type="entry name" value="P-loop containing nucleoside triphosphate hydrolases"/>
    <property type="match status" value="1"/>
</dbReference>
<reference evidence="2 3" key="1">
    <citation type="submission" date="2016-01" db="EMBL/GenBank/DDBJ databases">
        <title>Use of Whole Genome Sequencing to ascertain that Brevibacterium massiliense (Roux, Raoult 2009) is a later heterotypic synonym of Brevibacterium ravenspurgense (Mages 2008).</title>
        <authorList>
            <person name="Bernier A.-M."/>
            <person name="Burdz T."/>
            <person name="Huynh C."/>
            <person name="Pachecho A.L."/>
            <person name="Wiebe D."/>
            <person name="Bonner C."/>
            <person name="Bernard K."/>
        </authorList>
    </citation>
    <scope>NUCLEOTIDE SEQUENCE [LARGE SCALE GENOMIC DNA]</scope>
    <source>
        <strain evidence="2 3">CCUG56047</strain>
    </source>
</reference>
<dbReference type="Pfam" id="PF26563">
    <property type="entry name" value="Rv3660c_N"/>
    <property type="match status" value="1"/>
</dbReference>
<feature type="domain" description="Rv3660c-like CheY-like N-terminal" evidence="1">
    <location>
        <begin position="30"/>
        <end position="102"/>
    </location>
</feature>
<dbReference type="NCBIfam" id="TIGR03815">
    <property type="entry name" value="CpaE_hom_Actino"/>
    <property type="match status" value="1"/>
</dbReference>
<dbReference type="GO" id="GO:0005829">
    <property type="term" value="C:cytosol"/>
    <property type="evidence" value="ECO:0007669"/>
    <property type="project" value="TreeGrafter"/>
</dbReference>
<dbReference type="GO" id="GO:0016887">
    <property type="term" value="F:ATP hydrolysis activity"/>
    <property type="evidence" value="ECO:0007669"/>
    <property type="project" value="TreeGrafter"/>
</dbReference>
<evidence type="ECO:0000313" key="3">
    <source>
        <dbReference type="Proteomes" id="UP000243589"/>
    </source>
</evidence>
<sequence length="332" mass="34394">MLFTRVPSLIDHCAALADGIGLGLDIRLPENGGWQDAALVLIGDDITEAPDVGNVPTVLVTLTQSNAVWATAARLGADTVAVLPAGAEWLTIRMINAVEPPAEPAQTWGFVGGVGGAGTSVLACAVARSAAAQDIDTVLLDADPLGGGLDLVLGAEGKDGLRWPSLAASRGRLRPSTLRDSLPRTEGLAVLSWDRTGTEELTPEVFEAVMTAAQQAFELVVVDLPRHAPVQWARMCSELTVVVPGRVRAAVAASRVARRLEAVNSAVRIAVRDAGRGGVRPELVADTIGLPLVGVIKDDPQAAAAVDRGEGLPIARTHVGRVAEKIVEGGSL</sequence>
<keyword evidence="3" id="KW-1185">Reference proteome</keyword>
<dbReference type="GO" id="GO:0051782">
    <property type="term" value="P:negative regulation of cell division"/>
    <property type="evidence" value="ECO:0007669"/>
    <property type="project" value="TreeGrafter"/>
</dbReference>
<protein>
    <recommendedName>
        <fullName evidence="1">Rv3660c-like CheY-like N-terminal domain-containing protein</fullName>
    </recommendedName>
</protein>
<dbReference type="PATRIC" id="fig|479117.4.peg.594"/>